<dbReference type="GO" id="GO:0140078">
    <property type="term" value="F:class I DNA-(apurinic or apyrimidinic site) endonuclease activity"/>
    <property type="evidence" value="ECO:0007669"/>
    <property type="project" value="UniProtKB-EC"/>
</dbReference>
<dbReference type="InterPro" id="IPR003265">
    <property type="entry name" value="HhH-GPD_domain"/>
</dbReference>
<dbReference type="EC" id="4.2.99.18" evidence="5"/>
<dbReference type="AlphaFoldDB" id="A0A401P0C1"/>
<evidence type="ECO:0000256" key="8">
    <source>
        <dbReference type="ARBA" id="ARBA00023204"/>
    </source>
</evidence>
<dbReference type="Gene3D" id="3.30.310.40">
    <property type="match status" value="1"/>
</dbReference>
<dbReference type="FunFam" id="3.30.310.40:FF:000001">
    <property type="entry name" value="N-glycosylase/DNA lyase isoform X2"/>
    <property type="match status" value="1"/>
</dbReference>
<comment type="caution">
    <text evidence="17">The sequence shown here is derived from an EMBL/GenBank/DDBJ whole genome shotgun (WGS) entry which is preliminary data.</text>
</comment>
<dbReference type="Pfam" id="PF00730">
    <property type="entry name" value="HhH-GPD"/>
    <property type="match status" value="1"/>
</dbReference>
<dbReference type="FunFam" id="1.10.340.30:FF:000006">
    <property type="entry name" value="N-glycosylase/DNA lyase isoform X2"/>
    <property type="match status" value="1"/>
</dbReference>
<dbReference type="InterPro" id="IPR052054">
    <property type="entry name" value="Oxidative_DNA_repair_enzyme"/>
</dbReference>
<dbReference type="GO" id="GO:0016607">
    <property type="term" value="C:nuclear speck"/>
    <property type="evidence" value="ECO:0007669"/>
    <property type="project" value="UniProtKB-SubCell"/>
</dbReference>
<dbReference type="PANTHER" id="PTHR10242:SF2">
    <property type="entry name" value="N-GLYCOSYLASE_DNA LYASE"/>
    <property type="match status" value="1"/>
</dbReference>
<keyword evidence="11" id="KW-0511">Multifunctional enzyme</keyword>
<feature type="domain" description="HhH-GPD" evidence="16">
    <location>
        <begin position="252"/>
        <end position="426"/>
    </location>
</feature>
<dbReference type="Pfam" id="PF07934">
    <property type="entry name" value="OGG_N"/>
    <property type="match status" value="1"/>
</dbReference>
<keyword evidence="10" id="KW-0539">Nucleus</keyword>
<dbReference type="SMART" id="SM00478">
    <property type="entry name" value="ENDO3c"/>
    <property type="match status" value="1"/>
</dbReference>
<reference evidence="17 18" key="1">
    <citation type="journal article" date="2018" name="Nat. Ecol. Evol.">
        <title>Shark genomes provide insights into elasmobranch evolution and the origin of vertebrates.</title>
        <authorList>
            <person name="Hara Y"/>
            <person name="Yamaguchi K"/>
            <person name="Onimaru K"/>
            <person name="Kadota M"/>
            <person name="Koyanagi M"/>
            <person name="Keeley SD"/>
            <person name="Tatsumi K"/>
            <person name="Tanaka K"/>
            <person name="Motone F"/>
            <person name="Kageyama Y"/>
            <person name="Nozu R"/>
            <person name="Adachi N"/>
            <person name="Nishimura O"/>
            <person name="Nakagawa R"/>
            <person name="Tanegashima C"/>
            <person name="Kiyatake I"/>
            <person name="Matsumoto R"/>
            <person name="Murakumo K"/>
            <person name="Nishida K"/>
            <person name="Terakita A"/>
            <person name="Kuratani S"/>
            <person name="Sato K"/>
            <person name="Hyodo S Kuraku.S."/>
        </authorList>
    </citation>
    <scope>NUCLEOTIDE SEQUENCE [LARGE SCALE GENOMIC DNA]</scope>
</reference>
<keyword evidence="8" id="KW-0234">DNA repair</keyword>
<evidence type="ECO:0000256" key="2">
    <source>
        <dbReference type="ARBA" id="ARBA00004324"/>
    </source>
</evidence>
<dbReference type="EMBL" id="BFAA01001508">
    <property type="protein sequence ID" value="GCB66554.1"/>
    <property type="molecule type" value="Genomic_DNA"/>
</dbReference>
<dbReference type="SUPFAM" id="SSF55945">
    <property type="entry name" value="TATA-box binding protein-like"/>
    <property type="match status" value="1"/>
</dbReference>
<evidence type="ECO:0000256" key="15">
    <source>
        <dbReference type="ARBA" id="ARBA00073127"/>
    </source>
</evidence>
<evidence type="ECO:0000256" key="5">
    <source>
        <dbReference type="ARBA" id="ARBA00012720"/>
    </source>
</evidence>
<comment type="function">
    <text evidence="13">DNA repair enzyme that incises DNA at 8-oxoG residues. Excises 7,8-dihydro-8-oxoguanine and 2,6-diamino-4-hydroxy-5-N-methylformamidopyrimidine (FAPY) from damaged DNA. Has a beta-lyase activity that nicks DNA 3' to the lesion.</text>
</comment>
<accession>A0A401P0C1</accession>
<dbReference type="Gene3D" id="1.10.340.30">
    <property type="entry name" value="Hypothetical protein, domain 2"/>
    <property type="match status" value="1"/>
</dbReference>
<dbReference type="Gene3D" id="1.10.1670.10">
    <property type="entry name" value="Helix-hairpin-Helix base-excision DNA repair enzymes (C-terminal)"/>
    <property type="match status" value="1"/>
</dbReference>
<organism evidence="17 18">
    <name type="scientific">Scyliorhinus torazame</name>
    <name type="common">Cloudy catshark</name>
    <name type="synonym">Catulus torazame</name>
    <dbReference type="NCBI Taxonomy" id="75743"/>
    <lineage>
        <taxon>Eukaryota</taxon>
        <taxon>Metazoa</taxon>
        <taxon>Chordata</taxon>
        <taxon>Craniata</taxon>
        <taxon>Vertebrata</taxon>
        <taxon>Chondrichthyes</taxon>
        <taxon>Elasmobranchii</taxon>
        <taxon>Galeomorphii</taxon>
        <taxon>Galeoidea</taxon>
        <taxon>Carcharhiniformes</taxon>
        <taxon>Scyliorhinidae</taxon>
        <taxon>Scyliorhinus</taxon>
    </lineage>
</organism>
<evidence type="ECO:0000256" key="3">
    <source>
        <dbReference type="ARBA" id="ARBA00004642"/>
    </source>
</evidence>
<keyword evidence="9" id="KW-0456">Lyase</keyword>
<evidence type="ECO:0000259" key="16">
    <source>
        <dbReference type="SMART" id="SM00478"/>
    </source>
</evidence>
<dbReference type="Proteomes" id="UP000288216">
    <property type="component" value="Unassembled WGS sequence"/>
</dbReference>
<dbReference type="GO" id="GO:0003684">
    <property type="term" value="F:damaged DNA binding"/>
    <property type="evidence" value="ECO:0007669"/>
    <property type="project" value="InterPro"/>
</dbReference>
<evidence type="ECO:0000256" key="4">
    <source>
        <dbReference type="ARBA" id="ARBA00010679"/>
    </source>
</evidence>
<keyword evidence="7" id="KW-0378">Hydrolase</keyword>
<dbReference type="InterPro" id="IPR011257">
    <property type="entry name" value="DNA_glycosylase"/>
</dbReference>
<dbReference type="OrthoDB" id="238681at2759"/>
<dbReference type="GO" id="GO:0006285">
    <property type="term" value="P:base-excision repair, AP site formation"/>
    <property type="evidence" value="ECO:0007669"/>
    <property type="project" value="TreeGrafter"/>
</dbReference>
<dbReference type="GO" id="GO:0006289">
    <property type="term" value="P:nucleotide-excision repair"/>
    <property type="evidence" value="ECO:0007669"/>
    <property type="project" value="InterPro"/>
</dbReference>
<evidence type="ECO:0000256" key="6">
    <source>
        <dbReference type="ARBA" id="ARBA00022763"/>
    </source>
</evidence>
<evidence type="ECO:0000313" key="17">
    <source>
        <dbReference type="EMBL" id="GCB66554.1"/>
    </source>
</evidence>
<dbReference type="SUPFAM" id="SSF48150">
    <property type="entry name" value="DNA-glycosylase"/>
    <property type="match status" value="1"/>
</dbReference>
<evidence type="ECO:0000256" key="12">
    <source>
        <dbReference type="ARBA" id="ARBA00023295"/>
    </source>
</evidence>
<evidence type="ECO:0000256" key="9">
    <source>
        <dbReference type="ARBA" id="ARBA00023239"/>
    </source>
</evidence>
<dbReference type="InterPro" id="IPR023170">
    <property type="entry name" value="HhH_base_excis_C"/>
</dbReference>
<dbReference type="PANTHER" id="PTHR10242">
    <property type="entry name" value="8-OXOGUANINE DNA GLYCOSYLASE"/>
    <property type="match status" value="1"/>
</dbReference>
<dbReference type="OMA" id="RLCEAYS"/>
<keyword evidence="18" id="KW-1185">Reference proteome</keyword>
<evidence type="ECO:0000313" key="18">
    <source>
        <dbReference type="Proteomes" id="UP000288216"/>
    </source>
</evidence>
<gene>
    <name evidence="17" type="ORF">scyTo_0004988</name>
</gene>
<dbReference type="STRING" id="75743.A0A401P0C1"/>
<dbReference type="GO" id="GO:0034039">
    <property type="term" value="F:8-oxo-7,8-dihydroguanine DNA N-glycosylase activity"/>
    <property type="evidence" value="ECO:0007669"/>
    <property type="project" value="TreeGrafter"/>
</dbReference>
<comment type="subcellular location">
    <subcellularLocation>
        <location evidence="1">Nucleus matrix</location>
    </subcellularLocation>
    <subcellularLocation>
        <location evidence="2">Nucleus speckle</location>
    </subcellularLocation>
    <subcellularLocation>
        <location evidence="3">Nucleus</location>
        <location evidence="3">Nucleoplasm</location>
    </subcellularLocation>
</comment>
<evidence type="ECO:0000256" key="7">
    <source>
        <dbReference type="ARBA" id="ARBA00022801"/>
    </source>
</evidence>
<comment type="similarity">
    <text evidence="4">Belongs to the type-1 OGG1 family.</text>
</comment>
<keyword evidence="12" id="KW-0326">Glycosidase</keyword>
<keyword evidence="6" id="KW-0227">DNA damage</keyword>
<dbReference type="InterPro" id="IPR012904">
    <property type="entry name" value="OGG_N"/>
</dbReference>
<evidence type="ECO:0000256" key="11">
    <source>
        <dbReference type="ARBA" id="ARBA00023268"/>
    </source>
</evidence>
<evidence type="ECO:0000256" key="13">
    <source>
        <dbReference type="ARBA" id="ARBA00025652"/>
    </source>
</evidence>
<evidence type="ECO:0000256" key="14">
    <source>
        <dbReference type="ARBA" id="ARBA00044632"/>
    </source>
</evidence>
<comment type="catalytic activity">
    <reaction evidence="14">
        <text>2'-deoxyribonucleotide-(2'-deoxyribose 5'-phosphate)-2'-deoxyribonucleotide-DNA = a 3'-end 2'-deoxyribonucleotide-(2,3-dehydro-2,3-deoxyribose 5'-phosphate)-DNA + a 5'-end 5'-phospho-2'-deoxyribonucleoside-DNA + H(+)</text>
        <dbReference type="Rhea" id="RHEA:66592"/>
        <dbReference type="Rhea" id="RHEA-COMP:13180"/>
        <dbReference type="Rhea" id="RHEA-COMP:16897"/>
        <dbReference type="Rhea" id="RHEA-COMP:17067"/>
        <dbReference type="ChEBI" id="CHEBI:15378"/>
        <dbReference type="ChEBI" id="CHEBI:136412"/>
        <dbReference type="ChEBI" id="CHEBI:157695"/>
        <dbReference type="ChEBI" id="CHEBI:167181"/>
        <dbReference type="EC" id="4.2.99.18"/>
    </reaction>
</comment>
<proteinExistence type="inferred from homology"/>
<name>A0A401P0C1_SCYTO</name>
<evidence type="ECO:0000256" key="10">
    <source>
        <dbReference type="ARBA" id="ARBA00023242"/>
    </source>
</evidence>
<dbReference type="GO" id="GO:0016363">
    <property type="term" value="C:nuclear matrix"/>
    <property type="evidence" value="ECO:0007669"/>
    <property type="project" value="UniProtKB-SubCell"/>
</dbReference>
<evidence type="ECO:0000256" key="1">
    <source>
        <dbReference type="ARBA" id="ARBA00004109"/>
    </source>
</evidence>
<protein>
    <recommendedName>
        <fullName evidence="15">N-glycosylase/DNA lyase</fullName>
        <ecNumber evidence="5">4.2.99.18</ecNumber>
    </recommendedName>
</protein>
<dbReference type="CDD" id="cd00056">
    <property type="entry name" value="ENDO3c"/>
    <property type="match status" value="1"/>
</dbReference>
<dbReference type="FunFam" id="1.10.1670.10:FF:000005">
    <property type="entry name" value="N-glycosylase/DNA lyase OGG1"/>
    <property type="match status" value="1"/>
</dbReference>
<sequence length="447" mass="51447">MYAGYTRLKQTLRERFIRPPRDEAQAARPRYQSGGWSLDLDRDRGQVEGGGNIALWHSFPCTRSELRLDIVLSCGQSFRWHETSPGHWTGVLANRVWTLTQTEDKIWYRTYSREEENAIQLSSRSHKKRKGPATNAIGIKVKKENGIKTEFKSEDKNFPKTEGMFPEVKMELVEYMPQTDIATARLVKAENSAVEEGECRILTDYFQLHVRLSELYSHWSQADKHFERVAQDFPGVRILRQDPTECLFAFICTSNNHISRITGMIERLCQAYGKRLCKLDSCIYYAFPTLQALAADDVEKQLRVLGFGYRAKFVNQSAKMILETHGSDWLNSLREAPYEEAKRALCTLPGVGAKVADCVCLMSLDKPDVIPVDTHVWQITKRDYHSHLGAGHKTLTDRVYREIGDYFRSLWGPFAGWAHSVLFSADLKKFQVYKSKKELQQNRDTKS</sequence>